<evidence type="ECO:0000313" key="1">
    <source>
        <dbReference type="EMBL" id="MBW0145476.1"/>
    </source>
</evidence>
<evidence type="ECO:0000313" key="2">
    <source>
        <dbReference type="Proteomes" id="UP000698028"/>
    </source>
</evidence>
<name>A0ABS6V7D1_9SPHN</name>
<dbReference type="RefSeq" id="WP_218633377.1">
    <property type="nucleotide sequence ID" value="NZ_JAHVAH010000001.1"/>
</dbReference>
<dbReference type="EMBL" id="JAHVAH010000001">
    <property type="protein sequence ID" value="MBW0145476.1"/>
    <property type="molecule type" value="Genomic_DNA"/>
</dbReference>
<keyword evidence="2" id="KW-1185">Reference proteome</keyword>
<dbReference type="InterPro" id="IPR007433">
    <property type="entry name" value="DUF481"/>
</dbReference>
<gene>
    <name evidence="1" type="ORF">KTQ36_09235</name>
</gene>
<dbReference type="Pfam" id="PF04338">
    <property type="entry name" value="DUF481"/>
    <property type="match status" value="1"/>
</dbReference>
<proteinExistence type="predicted"/>
<comment type="caution">
    <text evidence="1">The sequence shown here is derived from an EMBL/GenBank/DDBJ whole genome shotgun (WGS) entry which is preliminary data.</text>
</comment>
<organism evidence="1 2">
    <name type="scientific">Sphingomicrobium clamense</name>
    <dbReference type="NCBI Taxonomy" id="2851013"/>
    <lineage>
        <taxon>Bacteria</taxon>
        <taxon>Pseudomonadati</taxon>
        <taxon>Pseudomonadota</taxon>
        <taxon>Alphaproteobacteria</taxon>
        <taxon>Sphingomonadales</taxon>
        <taxon>Sphingomonadaceae</taxon>
        <taxon>Sphingomicrobium</taxon>
    </lineage>
</organism>
<dbReference type="Proteomes" id="UP000698028">
    <property type="component" value="Unassembled WGS sequence"/>
</dbReference>
<accession>A0ABS6V7D1</accession>
<reference evidence="1 2" key="1">
    <citation type="submission" date="2021-07" db="EMBL/GenBank/DDBJ databases">
        <title>The draft genome sequence of Sphingomicrobium sp. B8.</title>
        <authorList>
            <person name="Mu L."/>
        </authorList>
    </citation>
    <scope>NUCLEOTIDE SEQUENCE [LARGE SCALE GENOMIC DNA]</scope>
    <source>
        <strain evidence="1 2">B8</strain>
    </source>
</reference>
<protein>
    <submittedName>
        <fullName evidence="1">DUF481 domain-containing protein</fullName>
    </submittedName>
</protein>
<sequence length="300" mass="32543">MFEMLAALALVQDEPQAPLPEGVRAMIEAAAETGDKPKLDTVLGIAREAYPDNLAEIDAIETEARANRRAIAARVEARRIEALLEASMFERWEGRGELGGFQSTGNSDSVGVSAGFALARNGIDWRHKLTGSADYQRSDGETDREIFSLAYEPQRDIGTRAFAFGLAGVERDRLQGIGWRTTLSGGVGWRVIESDNFALSLKAGPAWRRTNYIDAPNESSLSGLSGLSARWAITDTIALTEEAEAIVNGQSSYSSVTGLEARFSDHLLGRVSFEVDHESDPPAGAVETDTLTRITVVYDF</sequence>